<evidence type="ECO:0000256" key="9">
    <source>
        <dbReference type="ARBA" id="ARBA00048048"/>
    </source>
</evidence>
<evidence type="ECO:0000313" key="14">
    <source>
        <dbReference type="Proteomes" id="UP000019473"/>
    </source>
</evidence>
<evidence type="ECO:0000256" key="10">
    <source>
        <dbReference type="RuleBase" id="RU079119"/>
    </source>
</evidence>
<feature type="transmembrane region" description="Helical" evidence="10">
    <location>
        <begin position="106"/>
        <end position="125"/>
    </location>
</feature>
<dbReference type="OrthoDB" id="9909019at2759"/>
<evidence type="ECO:0000256" key="11">
    <source>
        <dbReference type="SAM" id="MobiDB-lite"/>
    </source>
</evidence>
<dbReference type="PANTHER" id="PTHR22883:SF480">
    <property type="entry name" value="PALMITOYLTRANSFERASE SWF1"/>
    <property type="match status" value="1"/>
</dbReference>
<feature type="transmembrane region" description="Helical" evidence="10">
    <location>
        <begin position="268"/>
        <end position="294"/>
    </location>
</feature>
<comment type="similarity">
    <text evidence="10">Belongs to the DHHC palmitoyltransferase family.</text>
</comment>
<feature type="domain" description="Palmitoyltransferase DHHC" evidence="12">
    <location>
        <begin position="153"/>
        <end position="305"/>
    </location>
</feature>
<keyword evidence="8 10" id="KW-0012">Acyltransferase</keyword>
<dbReference type="GeneID" id="19175004"/>
<dbReference type="GO" id="GO:0005783">
    <property type="term" value="C:endoplasmic reticulum"/>
    <property type="evidence" value="ECO:0007669"/>
    <property type="project" value="TreeGrafter"/>
</dbReference>
<dbReference type="Proteomes" id="UP000019473">
    <property type="component" value="Unassembled WGS sequence"/>
</dbReference>
<dbReference type="PROSITE" id="PS50216">
    <property type="entry name" value="DHHC"/>
    <property type="match status" value="1"/>
</dbReference>
<keyword evidence="4 10" id="KW-1133">Transmembrane helix</keyword>
<organism evidence="13 14">
    <name type="scientific">Cladophialophora yegresii CBS 114405</name>
    <dbReference type="NCBI Taxonomy" id="1182544"/>
    <lineage>
        <taxon>Eukaryota</taxon>
        <taxon>Fungi</taxon>
        <taxon>Dikarya</taxon>
        <taxon>Ascomycota</taxon>
        <taxon>Pezizomycotina</taxon>
        <taxon>Eurotiomycetes</taxon>
        <taxon>Chaetothyriomycetidae</taxon>
        <taxon>Chaetothyriales</taxon>
        <taxon>Herpotrichiellaceae</taxon>
        <taxon>Cladophialophora</taxon>
    </lineage>
</organism>
<feature type="transmembrane region" description="Helical" evidence="10">
    <location>
        <begin position="197"/>
        <end position="216"/>
    </location>
</feature>
<evidence type="ECO:0000256" key="1">
    <source>
        <dbReference type="ARBA" id="ARBA00004141"/>
    </source>
</evidence>
<keyword evidence="14" id="KW-1185">Reference proteome</keyword>
<feature type="transmembrane region" description="Helical" evidence="10">
    <location>
        <begin position="79"/>
        <end position="100"/>
    </location>
</feature>
<dbReference type="AlphaFoldDB" id="W9W7H5"/>
<protein>
    <recommendedName>
        <fullName evidence="10">Palmitoyltransferase</fullName>
        <ecNumber evidence="10">2.3.1.225</ecNumber>
    </recommendedName>
</protein>
<keyword evidence="6" id="KW-0564">Palmitate</keyword>
<dbReference type="EMBL" id="AMGW01000001">
    <property type="protein sequence ID" value="EXJ64052.1"/>
    <property type="molecule type" value="Genomic_DNA"/>
</dbReference>
<sequence length="434" mass="49993">MGLVRSIAIVVLSISLIVFIALFGRLPTLRRTPIAFLHRLLWVYIPNVLGHVDERLTGRRITRSLARTGDYLMNEKHPLVLIFFVGLQLIGETLFIPAAWDRLSFAQIAPLPPLIIAPLWFLYLCNTTDSNITPQNHRSAMLAYPYDYALFHPGYFCSTCRFAKPPRSKHCSICKACVQKQDHHCIWINNCVGRANYLWFNALLVSIAALLVYGSHLGHGLLDARLQDRLVPPALTRGSLTSKRWSTRLSWNEYAHAWAWAIAVEWRIGAVVMLSLMCVPLAFGFLAYHLYLVWAGMTTNESSKWSDWKEDINDGVVYRAEMKALRETFPPLPEDVQPRDEDVKWPRGVRARWWLVRTRDGERPKKRRKPKRDGRVNTPGNDVDEREDLGQEQEQENEEEPDGRWEKVTSIAQVENLYDLGFWDNLLDGLFNRG</sequence>
<dbReference type="STRING" id="1182544.W9W7H5"/>
<evidence type="ECO:0000259" key="12">
    <source>
        <dbReference type="Pfam" id="PF01529"/>
    </source>
</evidence>
<comment type="caution">
    <text evidence="13">The sequence shown here is derived from an EMBL/GenBank/DDBJ whole genome shotgun (WGS) entry which is preliminary data.</text>
</comment>
<comment type="subcellular location">
    <subcellularLocation>
        <location evidence="1">Membrane</location>
        <topology evidence="1">Multi-pass membrane protein</topology>
    </subcellularLocation>
</comment>
<dbReference type="InterPro" id="IPR001594">
    <property type="entry name" value="Palmitoyltrfase_DHHC"/>
</dbReference>
<keyword evidence="2 10" id="KW-0808">Transferase</keyword>
<keyword evidence="3 10" id="KW-0812">Transmembrane</keyword>
<reference evidence="13 14" key="1">
    <citation type="submission" date="2013-03" db="EMBL/GenBank/DDBJ databases">
        <title>The Genome Sequence of Cladophialophora yegresii CBS 114405.</title>
        <authorList>
            <consortium name="The Broad Institute Genomics Platform"/>
            <person name="Cuomo C."/>
            <person name="de Hoog S."/>
            <person name="Gorbushina A."/>
            <person name="Walker B."/>
            <person name="Young S.K."/>
            <person name="Zeng Q."/>
            <person name="Gargeya S."/>
            <person name="Fitzgerald M."/>
            <person name="Haas B."/>
            <person name="Abouelleil A."/>
            <person name="Allen A.W."/>
            <person name="Alvarado L."/>
            <person name="Arachchi H.M."/>
            <person name="Berlin A.M."/>
            <person name="Chapman S.B."/>
            <person name="Gainer-Dewar J."/>
            <person name="Goldberg J."/>
            <person name="Griggs A."/>
            <person name="Gujja S."/>
            <person name="Hansen M."/>
            <person name="Howarth C."/>
            <person name="Imamovic A."/>
            <person name="Ireland A."/>
            <person name="Larimer J."/>
            <person name="McCowan C."/>
            <person name="Murphy C."/>
            <person name="Pearson M."/>
            <person name="Poon T.W."/>
            <person name="Priest M."/>
            <person name="Roberts A."/>
            <person name="Saif S."/>
            <person name="Shea T."/>
            <person name="Sisk P."/>
            <person name="Sykes S."/>
            <person name="Wortman J."/>
            <person name="Nusbaum C."/>
            <person name="Birren B."/>
        </authorList>
    </citation>
    <scope>NUCLEOTIDE SEQUENCE [LARGE SCALE GENOMIC DNA]</scope>
    <source>
        <strain evidence="13 14">CBS 114405</strain>
    </source>
</reference>
<dbReference type="GO" id="GO:0006612">
    <property type="term" value="P:protein targeting to membrane"/>
    <property type="evidence" value="ECO:0007669"/>
    <property type="project" value="TreeGrafter"/>
</dbReference>
<keyword evidence="5 10" id="KW-0472">Membrane</keyword>
<evidence type="ECO:0000256" key="2">
    <source>
        <dbReference type="ARBA" id="ARBA00022679"/>
    </source>
</evidence>
<evidence type="ECO:0000256" key="7">
    <source>
        <dbReference type="ARBA" id="ARBA00023288"/>
    </source>
</evidence>
<comment type="catalytic activity">
    <reaction evidence="9 10">
        <text>L-cysteinyl-[protein] + hexadecanoyl-CoA = S-hexadecanoyl-L-cysteinyl-[protein] + CoA</text>
        <dbReference type="Rhea" id="RHEA:36683"/>
        <dbReference type="Rhea" id="RHEA-COMP:10131"/>
        <dbReference type="Rhea" id="RHEA-COMP:11032"/>
        <dbReference type="ChEBI" id="CHEBI:29950"/>
        <dbReference type="ChEBI" id="CHEBI:57287"/>
        <dbReference type="ChEBI" id="CHEBI:57379"/>
        <dbReference type="ChEBI" id="CHEBI:74151"/>
        <dbReference type="EC" id="2.3.1.225"/>
    </reaction>
</comment>
<evidence type="ECO:0000256" key="8">
    <source>
        <dbReference type="ARBA" id="ARBA00023315"/>
    </source>
</evidence>
<dbReference type="PANTHER" id="PTHR22883">
    <property type="entry name" value="ZINC FINGER DHHC DOMAIN CONTAINING PROTEIN"/>
    <property type="match status" value="1"/>
</dbReference>
<dbReference type="InterPro" id="IPR039859">
    <property type="entry name" value="PFA4/ZDH16/20/ERF2-like"/>
</dbReference>
<gene>
    <name evidence="13" type="ORF">A1O7_00387</name>
</gene>
<name>W9W7H5_9EURO</name>
<feature type="compositionally biased region" description="Acidic residues" evidence="11">
    <location>
        <begin position="382"/>
        <end position="401"/>
    </location>
</feature>
<accession>W9W7H5</accession>
<proteinExistence type="inferred from homology"/>
<keyword evidence="7" id="KW-0449">Lipoprotein</keyword>
<dbReference type="GO" id="GO:0019706">
    <property type="term" value="F:protein-cysteine S-palmitoyltransferase activity"/>
    <property type="evidence" value="ECO:0007669"/>
    <property type="project" value="UniProtKB-EC"/>
</dbReference>
<evidence type="ECO:0000313" key="13">
    <source>
        <dbReference type="EMBL" id="EXJ64052.1"/>
    </source>
</evidence>
<dbReference type="VEuPathDB" id="FungiDB:A1O7_00387"/>
<evidence type="ECO:0000256" key="3">
    <source>
        <dbReference type="ARBA" id="ARBA00022692"/>
    </source>
</evidence>
<dbReference type="HOGENOM" id="CLU_042181_2_1_1"/>
<dbReference type="Pfam" id="PF01529">
    <property type="entry name" value="DHHC"/>
    <property type="match status" value="1"/>
</dbReference>
<feature type="region of interest" description="Disordered" evidence="11">
    <location>
        <begin position="364"/>
        <end position="406"/>
    </location>
</feature>
<dbReference type="GO" id="GO:0016020">
    <property type="term" value="C:membrane"/>
    <property type="evidence" value="ECO:0007669"/>
    <property type="project" value="UniProtKB-SubCell"/>
</dbReference>
<evidence type="ECO:0000256" key="5">
    <source>
        <dbReference type="ARBA" id="ARBA00023136"/>
    </source>
</evidence>
<evidence type="ECO:0000256" key="6">
    <source>
        <dbReference type="ARBA" id="ARBA00023139"/>
    </source>
</evidence>
<comment type="domain">
    <text evidence="10">The DHHC domain is required for palmitoyltransferase activity.</text>
</comment>
<dbReference type="eggNOG" id="KOG1312">
    <property type="taxonomic scope" value="Eukaryota"/>
</dbReference>
<dbReference type="EC" id="2.3.1.225" evidence="10"/>
<dbReference type="GO" id="GO:0005794">
    <property type="term" value="C:Golgi apparatus"/>
    <property type="evidence" value="ECO:0007669"/>
    <property type="project" value="TreeGrafter"/>
</dbReference>
<feature type="transmembrane region" description="Helical" evidence="10">
    <location>
        <begin position="6"/>
        <end position="24"/>
    </location>
</feature>
<evidence type="ECO:0000256" key="4">
    <source>
        <dbReference type="ARBA" id="ARBA00022989"/>
    </source>
</evidence>
<dbReference type="RefSeq" id="XP_007752619.1">
    <property type="nucleotide sequence ID" value="XM_007754429.1"/>
</dbReference>